<evidence type="ECO:0000259" key="1">
    <source>
        <dbReference type="PROSITE" id="PS51833"/>
    </source>
</evidence>
<dbReference type="eggNOG" id="COG1639">
    <property type="taxonomic scope" value="Bacteria"/>
</dbReference>
<protein>
    <submittedName>
        <fullName evidence="2">Signal transduction protein</fullName>
    </submittedName>
</protein>
<dbReference type="OrthoDB" id="5465032at2"/>
<gene>
    <name evidence="2" type="ordered locus">Deba_0857</name>
</gene>
<dbReference type="STRING" id="644282.Deba_0857"/>
<dbReference type="Gene3D" id="1.10.3210.10">
    <property type="entry name" value="Hypothetical protein af1432"/>
    <property type="match status" value="1"/>
</dbReference>
<dbReference type="AlphaFoldDB" id="E1QF91"/>
<feature type="domain" description="HDOD" evidence="1">
    <location>
        <begin position="18"/>
        <end position="212"/>
    </location>
</feature>
<reference evidence="2 3" key="1">
    <citation type="journal article" date="2010" name="Stand. Genomic Sci.">
        <title>Complete genome sequence of Desulfarculus baarsii type strain (2st14).</title>
        <authorList>
            <person name="Sun H."/>
            <person name="Spring S."/>
            <person name="Lapidus A."/>
            <person name="Davenport K."/>
            <person name="Del Rio T.G."/>
            <person name="Tice H."/>
            <person name="Nolan M."/>
            <person name="Copeland A."/>
            <person name="Cheng J.F."/>
            <person name="Lucas S."/>
            <person name="Tapia R."/>
            <person name="Goodwin L."/>
            <person name="Pitluck S."/>
            <person name="Ivanova N."/>
            <person name="Pagani I."/>
            <person name="Mavromatis K."/>
            <person name="Ovchinnikova G."/>
            <person name="Pati A."/>
            <person name="Chen A."/>
            <person name="Palaniappan K."/>
            <person name="Hauser L."/>
            <person name="Chang Y.J."/>
            <person name="Jeffries C.D."/>
            <person name="Detter J.C."/>
            <person name="Han C."/>
            <person name="Rohde M."/>
            <person name="Brambilla E."/>
            <person name="Goker M."/>
            <person name="Woyke T."/>
            <person name="Bristow J."/>
            <person name="Eisen J.A."/>
            <person name="Markowitz V."/>
            <person name="Hugenholtz P."/>
            <person name="Kyrpides N.C."/>
            <person name="Klenk H.P."/>
            <person name="Land M."/>
        </authorList>
    </citation>
    <scope>NUCLEOTIDE SEQUENCE [LARGE SCALE GENOMIC DNA]</scope>
    <source>
        <strain evidence="3">ATCC 33931 / DSM 2075 / LMG 7858 / VKM B-1802 / 2st14</strain>
    </source>
</reference>
<dbReference type="HOGENOM" id="CLU_048246_4_2_7"/>
<dbReference type="Pfam" id="PF08668">
    <property type="entry name" value="HDOD"/>
    <property type="match status" value="1"/>
</dbReference>
<dbReference type="KEGG" id="dbr:Deba_0857"/>
<sequence>MSDLGQQIIQRVLAKGNLPALSTIAVRLMQMAADDMVSVSELAELISQDPGLATRLLRLVNSVAYRRGDEVASVQRAVALLGLNEVRVLALSVSLKDALPAKGGGHDYNLFWRTSLHRAILARHGAAALGMPNPEEAFVAGLITEIGLPLLLRVLSPQEAEGFPGFEKSLRDQVVWAHRALGVDHRQLGRAVLSFWGLPEVLHDSQRIIPPSTESSAPPMALLCDFARRAAESFFAPGADLEDVHRVAKLRFGWSAEEANQLLFDSLSQAGEVAEAMEIDLDQEHDIGAVLEKARQTIIELRARMVGELRLGGPGRQQAFLQFKSRLLGLGGLARKLAEALSGKEQTQAAEEELLRLDQALAQIEAALAQRA</sequence>
<accession>E1QF91</accession>
<dbReference type="PANTHER" id="PTHR33525:SF3">
    <property type="entry name" value="RIBONUCLEASE Y"/>
    <property type="match status" value="1"/>
</dbReference>
<dbReference type="EMBL" id="CP002085">
    <property type="protein sequence ID" value="ADK84227.1"/>
    <property type="molecule type" value="Genomic_DNA"/>
</dbReference>
<evidence type="ECO:0000313" key="3">
    <source>
        <dbReference type="Proteomes" id="UP000009047"/>
    </source>
</evidence>
<dbReference type="PROSITE" id="PS51833">
    <property type="entry name" value="HDOD"/>
    <property type="match status" value="1"/>
</dbReference>
<dbReference type="Proteomes" id="UP000009047">
    <property type="component" value="Chromosome"/>
</dbReference>
<dbReference type="RefSeq" id="WP_013257681.1">
    <property type="nucleotide sequence ID" value="NC_014365.1"/>
</dbReference>
<keyword evidence="3" id="KW-1185">Reference proteome</keyword>
<dbReference type="PANTHER" id="PTHR33525">
    <property type="match status" value="1"/>
</dbReference>
<proteinExistence type="predicted"/>
<name>E1QF91_DESB2</name>
<dbReference type="SUPFAM" id="SSF109604">
    <property type="entry name" value="HD-domain/PDEase-like"/>
    <property type="match status" value="1"/>
</dbReference>
<dbReference type="InterPro" id="IPR013976">
    <property type="entry name" value="HDOD"/>
</dbReference>
<evidence type="ECO:0000313" key="2">
    <source>
        <dbReference type="EMBL" id="ADK84227.1"/>
    </source>
</evidence>
<dbReference type="InterPro" id="IPR052340">
    <property type="entry name" value="RNase_Y/CdgJ"/>
</dbReference>
<organism evidence="2 3">
    <name type="scientific">Desulfarculus baarsii (strain ATCC 33931 / DSM 2075 / LMG 7858 / VKM B-1802 / 2st14)</name>
    <dbReference type="NCBI Taxonomy" id="644282"/>
    <lineage>
        <taxon>Bacteria</taxon>
        <taxon>Pseudomonadati</taxon>
        <taxon>Thermodesulfobacteriota</taxon>
        <taxon>Desulfarculia</taxon>
        <taxon>Desulfarculales</taxon>
        <taxon>Desulfarculaceae</taxon>
        <taxon>Desulfarculus</taxon>
    </lineage>
</organism>